<feature type="compositionally biased region" description="Basic and acidic residues" evidence="12">
    <location>
        <begin position="760"/>
        <end position="769"/>
    </location>
</feature>
<feature type="compositionally biased region" description="Basic residues" evidence="12">
    <location>
        <begin position="579"/>
        <end position="588"/>
    </location>
</feature>
<dbReference type="OrthoDB" id="515654at2759"/>
<name>A0A9E7L408_9LILI</name>
<dbReference type="Gene3D" id="3.40.50.1100">
    <property type="match status" value="2"/>
</dbReference>
<dbReference type="GO" id="GO:0006535">
    <property type="term" value="P:cysteine biosynthetic process from serine"/>
    <property type="evidence" value="ECO:0007669"/>
    <property type="project" value="UniProtKB-UniRule"/>
</dbReference>
<evidence type="ECO:0000256" key="1">
    <source>
        <dbReference type="ARBA" id="ARBA00001933"/>
    </source>
</evidence>
<dbReference type="InterPro" id="IPR001926">
    <property type="entry name" value="TrpB-like_PALP"/>
</dbReference>
<dbReference type="NCBIfam" id="TIGR01136">
    <property type="entry name" value="cysKM"/>
    <property type="match status" value="1"/>
</dbReference>
<dbReference type="InterPro" id="IPR009060">
    <property type="entry name" value="UBA-like_sf"/>
</dbReference>
<feature type="compositionally biased region" description="Basic and acidic residues" evidence="12">
    <location>
        <begin position="568"/>
        <end position="578"/>
    </location>
</feature>
<feature type="binding site" evidence="9">
    <location>
        <begin position="237"/>
        <end position="241"/>
    </location>
    <ligand>
        <name>pyridoxal 5'-phosphate</name>
        <dbReference type="ChEBI" id="CHEBI:597326"/>
    </ligand>
</feature>
<reference evidence="14" key="1">
    <citation type="submission" date="2022-05" db="EMBL/GenBank/DDBJ databases">
        <title>The Musa troglodytarum L. genome provides insights into the mechanism of non-climacteric behaviour and enrichment of carotenoids.</title>
        <authorList>
            <person name="Wang J."/>
        </authorList>
    </citation>
    <scope>NUCLEOTIDE SEQUENCE</scope>
    <source>
        <tissue evidence="14">Leaf</tissue>
    </source>
</reference>
<feature type="compositionally biased region" description="Basic and acidic residues" evidence="12">
    <location>
        <begin position="451"/>
        <end position="465"/>
    </location>
</feature>
<feature type="compositionally biased region" description="Basic and acidic residues" evidence="12">
    <location>
        <begin position="704"/>
        <end position="713"/>
    </location>
</feature>
<feature type="region of interest" description="Disordered" evidence="12">
    <location>
        <begin position="445"/>
        <end position="485"/>
    </location>
</feature>
<evidence type="ECO:0000259" key="13">
    <source>
        <dbReference type="PROSITE" id="PS50030"/>
    </source>
</evidence>
<proteinExistence type="inferred from homology"/>
<dbReference type="InterPro" id="IPR005859">
    <property type="entry name" value="CysK"/>
</dbReference>
<dbReference type="FunFam" id="3.40.50.1100:FF:000130">
    <property type="entry name" value="Cysteine synthase"/>
    <property type="match status" value="1"/>
</dbReference>
<dbReference type="EC" id="2.5.1.47" evidence="11"/>
<dbReference type="PANTHER" id="PTHR35294">
    <property type="entry name" value="UBIQUITIN-ASSOCIATED/TRANSLATION ELONGATION FACTOR EF1B PROTEIN"/>
    <property type="match status" value="1"/>
</dbReference>
<feature type="modified residue" description="N6-(pyridoxal phosphate)lysine" evidence="10">
    <location>
        <position position="102"/>
    </location>
</feature>
<feature type="compositionally biased region" description="Low complexity" evidence="12">
    <location>
        <begin position="415"/>
        <end position="428"/>
    </location>
</feature>
<keyword evidence="7 11" id="KW-0198">Cysteine biosynthesis</keyword>
<evidence type="ECO:0000313" key="14">
    <source>
        <dbReference type="EMBL" id="URE37235.1"/>
    </source>
</evidence>
<evidence type="ECO:0000256" key="2">
    <source>
        <dbReference type="ARBA" id="ARBA00007103"/>
    </source>
</evidence>
<feature type="compositionally biased region" description="Polar residues" evidence="12">
    <location>
        <begin position="771"/>
        <end position="789"/>
    </location>
</feature>
<dbReference type="SUPFAM" id="SSF53686">
    <property type="entry name" value="Tryptophan synthase beta subunit-like PLP-dependent enzymes"/>
    <property type="match status" value="1"/>
</dbReference>
<dbReference type="NCBIfam" id="TIGR01139">
    <property type="entry name" value="cysK"/>
    <property type="match status" value="1"/>
</dbReference>
<comment type="cofactor">
    <cofactor evidence="1 9 11">
        <name>pyridoxal 5'-phosphate</name>
        <dbReference type="ChEBI" id="CHEBI:597326"/>
    </cofactor>
</comment>
<evidence type="ECO:0000256" key="7">
    <source>
        <dbReference type="ARBA" id="ARBA00023192"/>
    </source>
</evidence>
<evidence type="ECO:0000256" key="3">
    <source>
        <dbReference type="ARBA" id="ARBA00019371"/>
    </source>
</evidence>
<keyword evidence="4 11" id="KW-0028">Amino-acid biosynthesis</keyword>
<organism evidence="14 15">
    <name type="scientific">Musa troglodytarum</name>
    <name type="common">fe'i banana</name>
    <dbReference type="NCBI Taxonomy" id="320322"/>
    <lineage>
        <taxon>Eukaryota</taxon>
        <taxon>Viridiplantae</taxon>
        <taxon>Streptophyta</taxon>
        <taxon>Embryophyta</taxon>
        <taxon>Tracheophyta</taxon>
        <taxon>Spermatophyta</taxon>
        <taxon>Magnoliopsida</taxon>
        <taxon>Liliopsida</taxon>
        <taxon>Zingiberales</taxon>
        <taxon>Musaceae</taxon>
        <taxon>Musa</taxon>
    </lineage>
</organism>
<keyword evidence="5 11" id="KW-0808">Transferase</keyword>
<gene>
    <name evidence="14" type="ORF">MUK42_18791</name>
</gene>
<sequence length="1076" mass="115635">MALLSASILPLSFPHRSRFFPSRPSRSGRVSFDGIIENTPVAGSAIAVSLRSTAEVETVNIAEDVTQLIGKTPMIYLNKVVEGCVANIAAKLESMEPCRSVKDRIGYGMINDAEERGLIFPRKSILVEPTSGNTGVGIAFAAAARGYKLIVTMPASINLERRVLLRSFGADIVLTDPDKGIKGAVDKAEEIVSRTPNAYMFQQFDNPVNAKIHFETTGPEIWEDTMGGVDIFIASIGTGGTITGAGRYLKMMNKHIKVIGVEPAETSVICGDNPGYVPSILDVMLLDEVIKITTTEAIEVARMLALEEGLLIGISSGAAAAAAIHVAKRPENAGKLIAASQLARRLAIYTRQNSGSQVFSSSFRFNKLLTPVHSQSQIRREKERERERGREISLVLQLPFLRNPSFSCDNDRSRLPTSPSSPPSDRLPCASGAWKITVIKSLEMSPASKSKSKDKLAAKAAKEQAKVSSKPSLAPSYGNGSSSNAYNPDSGTFHTFDAASSGSLPAGQLNGHFGTIDETEEHSGSSLGTTGEFDSMSNHNGYSGESEDQKEKSTTNNAVRVESVPGCDTDKREKTRQKNEKKHQRQKERRAQELHERCCGYLMSRKLEMLSQKLVAMGFSSEQATMALIQNEGRVEESIAWLLEGSEESKQQIAANIDSSANLKIDITAELAEISDMVAKFKCTKQEVERAVVACEGDLEKAEETLKAQKQEPKSSPLKSEETGDSATASDLDNKIVMPLQNATSRHQQKGLASVGTQQQRRDERDPNHLKTVTNGDAESTSRNLQSLRRAQPKPDWGRTQAAAPVEKKWSNFSPAPSISYALSSLQVAAAPTSEPRGANMPSIKLREPVIVMQRPQSVNARHNLTSTGPSMSVSPPASTGWYSNGISSMEMMVANGGLGHVPHYLGLNGSSAQQFVPQSHFQTSASFDGSWNAAGSSSSSSSLVVVPPSPGIFTGWGSSGSSVSSPADWSAGGSAPRDYTSIDWSLDTTLLRPSITKSDRLSATWSTMFMGGRAARPGTDAAATGGVYVPSGMMHDDGLSTDPSSYSSGSLEWSSPFAGRDMFSVPRRFVTNSSL</sequence>
<feature type="region of interest" description="Disordered" evidence="12">
    <location>
        <begin position="704"/>
        <end position="804"/>
    </location>
</feature>
<accession>A0A9E7L408</accession>
<keyword evidence="6 9" id="KW-0663">Pyridoxal phosphate</keyword>
<dbReference type="EMBL" id="CP097510">
    <property type="protein sequence ID" value="URE37235.1"/>
    <property type="molecule type" value="Genomic_DNA"/>
</dbReference>
<dbReference type="Pfam" id="PF00291">
    <property type="entry name" value="PALP"/>
    <property type="match status" value="1"/>
</dbReference>
<evidence type="ECO:0000256" key="5">
    <source>
        <dbReference type="ARBA" id="ARBA00022679"/>
    </source>
</evidence>
<feature type="binding site" evidence="9">
    <location>
        <position position="133"/>
    </location>
    <ligand>
        <name>pyridoxal 5'-phosphate</name>
        <dbReference type="ChEBI" id="CHEBI:597326"/>
    </ligand>
</feature>
<dbReference type="PROSITE" id="PS00901">
    <property type="entry name" value="CYS_SYNTHASE"/>
    <property type="match status" value="1"/>
</dbReference>
<dbReference type="FunFam" id="3.40.50.1100:FF:000006">
    <property type="entry name" value="Cysteine synthase"/>
    <property type="match status" value="1"/>
</dbReference>
<dbReference type="InterPro" id="IPR036052">
    <property type="entry name" value="TrpB-like_PALP_sf"/>
</dbReference>
<feature type="region of interest" description="Disordered" evidence="12">
    <location>
        <begin position="507"/>
        <end position="591"/>
    </location>
</feature>
<evidence type="ECO:0000256" key="8">
    <source>
        <dbReference type="ARBA" id="ARBA00029440"/>
    </source>
</evidence>
<comment type="pathway">
    <text evidence="8">Amino-acid biosynthesis.</text>
</comment>
<feature type="binding site" evidence="9">
    <location>
        <position position="315"/>
    </location>
    <ligand>
        <name>pyridoxal 5'-phosphate</name>
        <dbReference type="ChEBI" id="CHEBI:597326"/>
    </ligand>
</feature>
<dbReference type="GO" id="GO:0004124">
    <property type="term" value="F:cysteine synthase activity"/>
    <property type="evidence" value="ECO:0007669"/>
    <property type="project" value="UniProtKB-UniRule"/>
</dbReference>
<feature type="domain" description="UBA" evidence="13">
    <location>
        <begin position="593"/>
        <end position="645"/>
    </location>
</feature>
<comment type="similarity">
    <text evidence="2 11">Belongs to the cysteine synthase/cystathionine beta-synthase family.</text>
</comment>
<dbReference type="Gene3D" id="1.10.8.10">
    <property type="entry name" value="DNA helicase RuvA subunit, C-terminal domain"/>
    <property type="match status" value="1"/>
</dbReference>
<evidence type="ECO:0000313" key="15">
    <source>
        <dbReference type="Proteomes" id="UP001055439"/>
    </source>
</evidence>
<evidence type="ECO:0000256" key="6">
    <source>
        <dbReference type="ARBA" id="ARBA00022898"/>
    </source>
</evidence>
<protein>
    <recommendedName>
        <fullName evidence="3 11">Cysteine synthase</fullName>
        <ecNumber evidence="11">2.5.1.47</ecNumber>
    </recommendedName>
</protein>
<feature type="region of interest" description="Disordered" evidence="12">
    <location>
        <begin position="408"/>
        <end position="429"/>
    </location>
</feature>
<evidence type="ECO:0000256" key="10">
    <source>
        <dbReference type="PIRSR" id="PIRSR605856-51"/>
    </source>
</evidence>
<dbReference type="AlphaFoldDB" id="A0A9E7L408"/>
<dbReference type="InterPro" id="IPR005856">
    <property type="entry name" value="Cys_synth"/>
</dbReference>
<dbReference type="PROSITE" id="PS50030">
    <property type="entry name" value="UBA"/>
    <property type="match status" value="1"/>
</dbReference>
<feature type="compositionally biased region" description="Low complexity" evidence="12">
    <location>
        <begin position="466"/>
        <end position="485"/>
    </location>
</feature>
<dbReference type="InterPro" id="IPR001216">
    <property type="entry name" value="P-phosphate_BS"/>
</dbReference>
<evidence type="ECO:0000256" key="12">
    <source>
        <dbReference type="SAM" id="MobiDB-lite"/>
    </source>
</evidence>
<evidence type="ECO:0000256" key="4">
    <source>
        <dbReference type="ARBA" id="ARBA00022605"/>
    </source>
</evidence>
<dbReference type="InterPro" id="IPR015940">
    <property type="entry name" value="UBA"/>
</dbReference>
<evidence type="ECO:0000256" key="11">
    <source>
        <dbReference type="RuleBase" id="RU003985"/>
    </source>
</evidence>
<dbReference type="Proteomes" id="UP001055439">
    <property type="component" value="Chromosome 8"/>
</dbReference>
<keyword evidence="15" id="KW-1185">Reference proteome</keyword>
<comment type="catalytic activity">
    <reaction evidence="11">
        <text>O-acetyl-L-serine + hydrogen sulfide = L-cysteine + acetate</text>
        <dbReference type="Rhea" id="RHEA:14829"/>
        <dbReference type="ChEBI" id="CHEBI:29919"/>
        <dbReference type="ChEBI" id="CHEBI:30089"/>
        <dbReference type="ChEBI" id="CHEBI:35235"/>
        <dbReference type="ChEBI" id="CHEBI:58340"/>
        <dbReference type="EC" id="2.5.1.47"/>
    </reaction>
</comment>
<dbReference type="SUPFAM" id="SSF46934">
    <property type="entry name" value="UBA-like"/>
    <property type="match status" value="1"/>
</dbReference>
<evidence type="ECO:0000256" key="9">
    <source>
        <dbReference type="PIRSR" id="PIRSR605856-50"/>
    </source>
</evidence>
<dbReference type="PANTHER" id="PTHR35294:SF1">
    <property type="entry name" value="OS05G0409000 PROTEIN"/>
    <property type="match status" value="1"/>
</dbReference>
<dbReference type="CDD" id="cd01561">
    <property type="entry name" value="CBS_like"/>
    <property type="match status" value="1"/>
</dbReference>